<dbReference type="OrthoDB" id="2098203at2759"/>
<proteinExistence type="inferred from homology"/>
<keyword evidence="5" id="KW-0496">Mitochondrion</keyword>
<evidence type="ECO:0000256" key="6">
    <source>
        <dbReference type="ARBA" id="ARBA00023274"/>
    </source>
</evidence>
<dbReference type="InterPro" id="IPR042831">
    <property type="entry name" value="Ribosomal_mL40_fung"/>
</dbReference>
<keyword evidence="8" id="KW-0175">Coiled coil</keyword>
<dbReference type="EMBL" id="PEKT02000001">
    <property type="protein sequence ID" value="PIS58839.1"/>
    <property type="molecule type" value="Genomic_DNA"/>
</dbReference>
<comment type="subcellular location">
    <subcellularLocation>
        <location evidence="1">Mitochondrion</location>
    </subcellularLocation>
</comment>
<dbReference type="GO" id="GO:1990904">
    <property type="term" value="C:ribonucleoprotein complex"/>
    <property type="evidence" value="ECO:0007669"/>
    <property type="project" value="UniProtKB-KW"/>
</dbReference>
<evidence type="ECO:0000313" key="10">
    <source>
        <dbReference type="EMBL" id="PIS58839.1"/>
    </source>
</evidence>
<evidence type="ECO:0000256" key="8">
    <source>
        <dbReference type="SAM" id="Coils"/>
    </source>
</evidence>
<dbReference type="AlphaFoldDB" id="A0A2H1A7I6"/>
<accession>A0A2H1A7I6</accession>
<evidence type="ECO:0000313" key="9">
    <source>
        <dbReference type="EMBL" id="KAK8440953.1"/>
    </source>
</evidence>
<dbReference type="VEuPathDB" id="FungiDB:CJJ09_002266"/>
<dbReference type="STRING" id="498019.A0A2H1A7I6"/>
<comment type="similarity">
    <text evidence="2">Belongs to the mitochondrion-specific ribosomal protein mL40 family.</text>
</comment>
<reference evidence="9 11" key="3">
    <citation type="journal article" date="2018" name="Nat. Commun.">
        <title>Genomic insights into multidrug-resistance, mating and virulence in Candida auris and related emerging species.</title>
        <authorList>
            <person name="Munoz J.F."/>
            <person name="Gade L."/>
            <person name="Chow N.A."/>
            <person name="Loparev V.N."/>
            <person name="Juieng P."/>
            <person name="Berkow E.L."/>
            <person name="Farrer R.A."/>
            <person name="Litvintseva A.P."/>
            <person name="Cuomo C.A."/>
        </authorList>
    </citation>
    <scope>GENOME REANNOTATION</scope>
    <source>
        <strain evidence="9 11">B8441</strain>
    </source>
</reference>
<dbReference type="GO" id="GO:0003735">
    <property type="term" value="F:structural constituent of ribosome"/>
    <property type="evidence" value="ECO:0007669"/>
    <property type="project" value="InterPro"/>
</dbReference>
<dbReference type="Gene3D" id="6.10.250.3440">
    <property type="match status" value="1"/>
</dbReference>
<dbReference type="PANTHER" id="PTHR39150:SF1">
    <property type="entry name" value="LARGE RIBOSOMAL SUBUNIT PROTEIN ML40"/>
    <property type="match status" value="1"/>
</dbReference>
<evidence type="ECO:0000313" key="11">
    <source>
        <dbReference type="Proteomes" id="UP000230249"/>
    </source>
</evidence>
<reference evidence="10 11" key="1">
    <citation type="journal article" date="2017" name="Clin. Infect. Dis.">
        <title>Simultaneous emergence of multidrug-resistant Candida auris on 3 continents confirmed by whole-genome sequencing and epidemiological analyses.</title>
        <authorList>
            <person name="Lockhart S.R."/>
            <person name="Etienne K.A."/>
            <person name="Vallabhaneni S."/>
            <person name="Farooqi J."/>
            <person name="Chowdhary A."/>
            <person name="Govender N.P."/>
            <person name="Colombo A.L."/>
            <person name="Calvo B."/>
            <person name="Cuomo C.A."/>
            <person name="Desjardins C.A."/>
            <person name="Berkow E.L."/>
            <person name="Castanheira M."/>
            <person name="Magobo R.E."/>
            <person name="Jabeen K."/>
            <person name="Asghar R.J."/>
            <person name="Meis J.F."/>
            <person name="Jackson B."/>
            <person name="Chiller T."/>
            <person name="Litvintseva A.P."/>
        </authorList>
    </citation>
    <scope>NUCLEOTIDE SEQUENCE [LARGE SCALE GENOMIC DNA]</scope>
    <source>
        <strain evidence="10 11">B8441</strain>
    </source>
</reference>
<gene>
    <name evidence="10" type="ORF">B9J08_000293</name>
    <name evidence="9" type="ORF">B9J08_02252</name>
</gene>
<organism evidence="10">
    <name type="scientific">Candidozyma auris</name>
    <name type="common">Yeast</name>
    <name type="synonym">Candida auris</name>
    <dbReference type="NCBI Taxonomy" id="498019"/>
    <lineage>
        <taxon>Eukaryota</taxon>
        <taxon>Fungi</taxon>
        <taxon>Dikarya</taxon>
        <taxon>Ascomycota</taxon>
        <taxon>Saccharomycotina</taxon>
        <taxon>Pichiomycetes</taxon>
        <taxon>Metschnikowiaceae</taxon>
        <taxon>Candidozyma</taxon>
    </lineage>
</organism>
<keyword evidence="3" id="KW-0809">Transit peptide</keyword>
<dbReference type="GO" id="GO:0032543">
    <property type="term" value="P:mitochondrial translation"/>
    <property type="evidence" value="ECO:0007669"/>
    <property type="project" value="InterPro"/>
</dbReference>
<keyword evidence="6" id="KW-0687">Ribonucleoprotein</keyword>
<dbReference type="PANTHER" id="PTHR39150">
    <property type="entry name" value="54S RIBOSOMAL PROTEIN L28, MITOCHONDRIAL"/>
    <property type="match status" value="1"/>
</dbReference>
<protein>
    <recommendedName>
        <fullName evidence="7">Large ribosomal subunit protein mL40</fullName>
    </recommendedName>
</protein>
<keyword evidence="11" id="KW-1185">Reference proteome</keyword>
<dbReference type="VEuPathDB" id="FungiDB:B9J08_000293"/>
<dbReference type="VEuPathDB" id="FungiDB:CJJ07_001590"/>
<reference evidence="9" key="4">
    <citation type="submission" date="2024-03" db="EMBL/GenBank/DDBJ databases">
        <title>Improved genome assembly of Candida auris strain B8441 and annotation of B11205.</title>
        <authorList>
            <person name="Cauldron N.C."/>
            <person name="Shea T."/>
            <person name="Cuomo C.A."/>
        </authorList>
    </citation>
    <scope>NUCLEOTIDE SEQUENCE</scope>
    <source>
        <strain evidence="9">B8441</strain>
    </source>
</reference>
<feature type="coiled-coil region" evidence="8">
    <location>
        <begin position="67"/>
        <end position="94"/>
    </location>
</feature>
<dbReference type="GO" id="GO:0005739">
    <property type="term" value="C:mitochondrion"/>
    <property type="evidence" value="ECO:0007669"/>
    <property type="project" value="UniProtKB-SubCell"/>
</dbReference>
<dbReference type="GO" id="GO:0005840">
    <property type="term" value="C:ribosome"/>
    <property type="evidence" value="ECO:0007669"/>
    <property type="project" value="UniProtKB-KW"/>
</dbReference>
<name>A0A2H1A7I6_CANAR</name>
<dbReference type="EMBL" id="PEKT03000002">
    <property type="protein sequence ID" value="KAK8440953.1"/>
    <property type="molecule type" value="Genomic_DNA"/>
</dbReference>
<dbReference type="OMA" id="DYAYKAP"/>
<dbReference type="VEuPathDB" id="FungiDB:QG37_02491"/>
<evidence type="ECO:0000256" key="4">
    <source>
        <dbReference type="ARBA" id="ARBA00022980"/>
    </source>
</evidence>
<evidence type="ECO:0000256" key="1">
    <source>
        <dbReference type="ARBA" id="ARBA00004173"/>
    </source>
</evidence>
<dbReference type="Proteomes" id="UP000230249">
    <property type="component" value="Unassembled WGS sequence"/>
</dbReference>
<dbReference type="FunFam" id="6.10.250.3440:FF:000001">
    <property type="entry name" value="Mitochondrial ribosomal protein L40"/>
    <property type="match status" value="1"/>
</dbReference>
<sequence length="138" mass="16088">MLSRNVGAVMRLSCRGKATQVNPETQRVVNQLSVLSASKKQPKVLKLCREDLIKHQTITNAWRLFKRKNFERRQAQLEKQYESIKTAMTELKEVSPELFEAANKKEPVRFPVDLRIPTDYPPNKPWQTYYTKPGSLEK</sequence>
<evidence type="ECO:0000256" key="2">
    <source>
        <dbReference type="ARBA" id="ARBA00009360"/>
    </source>
</evidence>
<reference evidence="10" key="2">
    <citation type="submission" date="2017-11" db="EMBL/GenBank/DDBJ databases">
        <title>Candida auris genome assembly and annotation.</title>
        <authorList>
            <person name="Munoz J.F."/>
            <person name="Gade L.G."/>
            <person name="Chow N.A."/>
            <person name="Litvintseva A.P."/>
            <person name="Loparev V.N."/>
            <person name="Cuomo C.A."/>
        </authorList>
    </citation>
    <scope>NUCLEOTIDE SEQUENCE</scope>
    <source>
        <strain evidence="10">B8441</strain>
    </source>
</reference>
<evidence type="ECO:0000256" key="3">
    <source>
        <dbReference type="ARBA" id="ARBA00022946"/>
    </source>
</evidence>
<comment type="caution">
    <text evidence="10">The sequence shown here is derived from an EMBL/GenBank/DDBJ whole genome shotgun (WGS) entry which is preliminary data.</text>
</comment>
<dbReference type="Pfam" id="PF09812">
    <property type="entry name" value="MRP-L28"/>
    <property type="match status" value="1"/>
</dbReference>
<dbReference type="VEuPathDB" id="FungiDB:CJI97_000294"/>
<dbReference type="VEuPathDB" id="FungiDB:CJI96_0001019"/>
<evidence type="ECO:0000256" key="5">
    <source>
        <dbReference type="ARBA" id="ARBA00023128"/>
    </source>
</evidence>
<dbReference type="InterPro" id="IPR019192">
    <property type="entry name" value="Ribosomal_mL40"/>
</dbReference>
<evidence type="ECO:0000256" key="7">
    <source>
        <dbReference type="ARBA" id="ARBA00035192"/>
    </source>
</evidence>
<keyword evidence="4" id="KW-0689">Ribosomal protein</keyword>